<accession>A0A7R9BTF8</accession>
<feature type="compositionally biased region" description="Basic and acidic residues" evidence="1">
    <location>
        <begin position="120"/>
        <end position="129"/>
    </location>
</feature>
<sequence>MNKLSLSLLLFLSLLVLATRGHKHCYFKSRGHYHSRGYHMQQYQPSRTFFSKTSPTAYSYFIQGPHFQTYFKSQPSSYSYVKRTRPTVKHGYQHHHYQRKQTIPVNYFVPVNKRVYTFSKGHEPVRKPEIQNSSPATHGPITSSTEGSTEPTTKSQSSEDSDEIRRLLDLGLGQIDVRSNLTPRNSFNAGIPETQGDIDTVKEEDTPMKTSSPTSIEVSSKKPKPIDPEEDGAPIFKTPSIVEESTEETKPSESEEDGRPGTKSPPIIEMSTTETSKPNESEEYGVSHTKSPPMIELSGPNESEEDGVPVTKSPPIVEMSTTETSKPNESEEDGAPLTKSPPVIEVSPSDERSPKGSVESDSPMTELPPTTEVSEKEQNPEPPRTEPLPSNDEAVSSEFEIIDPVIPAPSTVESGENFREDLPDEALLDTDVAPVERLKSSTDAIQTTVQPSSKEVQRDSRISAKNMENMGGCLEAVSTFMEVVTIMVMEEEAFIPPMEEQVHTLELVDLLLMVSMEEVELEDFMVATKEDTIHLTMAELWTPWKILMSVVVLLFLVSLAATYPATQDSEVTVVETDETASTIAEISTVIPEEVKEKKDFDNIKETDSDSDSSEEKYHLNNGYNDYGTFGVSGGEGFAGKGFNDYGTFGKNWDKDELQRTRTLFSRFASRDPGIGAFPGYSIETPFGRRCWTGSKKLCCNNEFFQTFNIDLRGNNATEKAPTTERDSRFLDDNNSRKEPPSFPRQPGNPNFGPEGFGEIPTRPKIPGDITDPQRGLPPPGRQPNRFNPERPQGNYLPPRFPDN</sequence>
<organism evidence="3">
    <name type="scientific">Notodromas monacha</name>
    <dbReference type="NCBI Taxonomy" id="399045"/>
    <lineage>
        <taxon>Eukaryota</taxon>
        <taxon>Metazoa</taxon>
        <taxon>Ecdysozoa</taxon>
        <taxon>Arthropoda</taxon>
        <taxon>Crustacea</taxon>
        <taxon>Oligostraca</taxon>
        <taxon>Ostracoda</taxon>
        <taxon>Podocopa</taxon>
        <taxon>Podocopida</taxon>
        <taxon>Cypridocopina</taxon>
        <taxon>Cypridoidea</taxon>
        <taxon>Cyprididae</taxon>
        <taxon>Notodromas</taxon>
    </lineage>
</organism>
<evidence type="ECO:0000256" key="1">
    <source>
        <dbReference type="SAM" id="MobiDB-lite"/>
    </source>
</evidence>
<proteinExistence type="predicted"/>
<keyword evidence="2" id="KW-0732">Signal</keyword>
<feature type="compositionally biased region" description="Polar residues" evidence="1">
    <location>
        <begin position="208"/>
        <end position="218"/>
    </location>
</feature>
<evidence type="ECO:0000256" key="2">
    <source>
        <dbReference type="SAM" id="SignalP"/>
    </source>
</evidence>
<feature type="compositionally biased region" description="Low complexity" evidence="1">
    <location>
        <begin position="747"/>
        <end position="758"/>
    </location>
</feature>
<dbReference type="EMBL" id="OA884779">
    <property type="protein sequence ID" value="CAD7281276.1"/>
    <property type="molecule type" value="Genomic_DNA"/>
</dbReference>
<evidence type="ECO:0000313" key="4">
    <source>
        <dbReference type="Proteomes" id="UP000678499"/>
    </source>
</evidence>
<feature type="compositionally biased region" description="Low complexity" evidence="1">
    <location>
        <begin position="139"/>
        <end position="153"/>
    </location>
</feature>
<protein>
    <submittedName>
        <fullName evidence="3">Uncharacterized protein</fullName>
    </submittedName>
</protein>
<feature type="region of interest" description="Disordered" evidence="1">
    <location>
        <begin position="120"/>
        <end position="162"/>
    </location>
</feature>
<evidence type="ECO:0000313" key="3">
    <source>
        <dbReference type="EMBL" id="CAD7281276.1"/>
    </source>
</evidence>
<gene>
    <name evidence="3" type="ORF">NMOB1V02_LOCUS8924</name>
</gene>
<feature type="chain" id="PRO_5036210255" evidence="2">
    <location>
        <begin position="22"/>
        <end position="803"/>
    </location>
</feature>
<feature type="compositionally biased region" description="Basic and acidic residues" evidence="1">
    <location>
        <begin position="721"/>
        <end position="739"/>
    </location>
</feature>
<feature type="signal peptide" evidence="2">
    <location>
        <begin position="1"/>
        <end position="21"/>
    </location>
</feature>
<dbReference type="Proteomes" id="UP000678499">
    <property type="component" value="Unassembled WGS sequence"/>
</dbReference>
<reference evidence="3" key="1">
    <citation type="submission" date="2020-11" db="EMBL/GenBank/DDBJ databases">
        <authorList>
            <person name="Tran Van P."/>
        </authorList>
    </citation>
    <scope>NUCLEOTIDE SEQUENCE</scope>
</reference>
<feature type="region of interest" description="Disordered" evidence="1">
    <location>
        <begin position="180"/>
        <end position="393"/>
    </location>
</feature>
<name>A0A7R9BTF8_9CRUS</name>
<dbReference type="EMBL" id="CAJPEX010002742">
    <property type="protein sequence ID" value="CAG0921428.1"/>
    <property type="molecule type" value="Genomic_DNA"/>
</dbReference>
<keyword evidence="4" id="KW-1185">Reference proteome</keyword>
<feature type="region of interest" description="Disordered" evidence="1">
    <location>
        <begin position="715"/>
        <end position="803"/>
    </location>
</feature>
<feature type="compositionally biased region" description="Basic and acidic residues" evidence="1">
    <location>
        <begin position="247"/>
        <end position="260"/>
    </location>
</feature>
<dbReference type="AlphaFoldDB" id="A0A7R9BTF8"/>